<keyword evidence="4 7" id="KW-0812">Transmembrane</keyword>
<proteinExistence type="inferred from homology"/>
<dbReference type="Proteomes" id="UP001220478">
    <property type="component" value="Chromosome"/>
</dbReference>
<feature type="transmembrane region" description="Helical" evidence="7">
    <location>
        <begin position="410"/>
        <end position="437"/>
    </location>
</feature>
<keyword evidence="2 7" id="KW-0813">Transport</keyword>
<comment type="subcellular location">
    <subcellularLocation>
        <location evidence="1 7">Cell membrane</location>
        <topology evidence="1 7">Multi-pass membrane protein</topology>
    </subcellularLocation>
</comment>
<dbReference type="InterPro" id="IPR035906">
    <property type="entry name" value="MetI-like_sf"/>
</dbReference>
<comment type="similarity">
    <text evidence="7">Belongs to the binding-protein-dependent transport system permease family.</text>
</comment>
<name>A0ABY8C3F6_9FIRM</name>
<reference evidence="9 10" key="1">
    <citation type="submission" date="2023-02" db="EMBL/GenBank/DDBJ databases">
        <title>Novel Oscillospiraceae bacterial genomes.</title>
        <authorList>
            <person name="Srinivasan S."/>
            <person name="Austin M.N."/>
            <person name="Fiedler T.L."/>
            <person name="Strenk S.M."/>
            <person name="Agnew K.J."/>
            <person name="Nagana Gowda G.A."/>
            <person name="Raftery D."/>
            <person name="Beamer M.A."/>
            <person name="Achilles S.L."/>
            <person name="Wiesenfeld H.C."/>
            <person name="Fredricks D.N."/>
            <person name="Hillier S.L."/>
        </authorList>
    </citation>
    <scope>NUCLEOTIDE SEQUENCE [LARGE SCALE GENOMIC DNA]</scope>
    <source>
        <strain evidence="9 10">CHIC02 1186E3-8</strain>
    </source>
</reference>
<dbReference type="PROSITE" id="PS50928">
    <property type="entry name" value="ABC_TM1"/>
    <property type="match status" value="1"/>
</dbReference>
<evidence type="ECO:0000256" key="2">
    <source>
        <dbReference type="ARBA" id="ARBA00022448"/>
    </source>
</evidence>
<dbReference type="InterPro" id="IPR000515">
    <property type="entry name" value="MetI-like"/>
</dbReference>
<protein>
    <submittedName>
        <fullName evidence="9">ABC transporter permease</fullName>
    </submittedName>
</protein>
<evidence type="ECO:0000313" key="9">
    <source>
        <dbReference type="EMBL" id="WEG35166.1"/>
    </source>
</evidence>
<dbReference type="CDD" id="cd06261">
    <property type="entry name" value="TM_PBP2"/>
    <property type="match status" value="1"/>
</dbReference>
<gene>
    <name evidence="9" type="ORF">PYS61_04325</name>
</gene>
<dbReference type="PANTHER" id="PTHR30465">
    <property type="entry name" value="INNER MEMBRANE ABC TRANSPORTER"/>
    <property type="match status" value="1"/>
</dbReference>
<evidence type="ECO:0000256" key="6">
    <source>
        <dbReference type="ARBA" id="ARBA00023136"/>
    </source>
</evidence>
<feature type="transmembrane region" description="Helical" evidence="7">
    <location>
        <begin position="12"/>
        <end position="31"/>
    </location>
</feature>
<dbReference type="SUPFAM" id="SSF161098">
    <property type="entry name" value="MetI-like"/>
    <property type="match status" value="1"/>
</dbReference>
<dbReference type="RefSeq" id="WP_315570572.1">
    <property type="nucleotide sequence ID" value="NZ_CP118866.1"/>
</dbReference>
<feature type="transmembrane region" description="Helical" evidence="7">
    <location>
        <begin position="355"/>
        <end position="374"/>
    </location>
</feature>
<feature type="transmembrane region" description="Helical" evidence="7">
    <location>
        <begin position="279"/>
        <end position="300"/>
    </location>
</feature>
<accession>A0ABY8C3F6</accession>
<feature type="domain" description="ABC transmembrane type-1" evidence="8">
    <location>
        <begin position="275"/>
        <end position="474"/>
    </location>
</feature>
<keyword evidence="5 7" id="KW-1133">Transmembrane helix</keyword>
<evidence type="ECO:0000259" key="8">
    <source>
        <dbReference type="PROSITE" id="PS50928"/>
    </source>
</evidence>
<dbReference type="PANTHER" id="PTHR30465:SF0">
    <property type="entry name" value="OLIGOPEPTIDE TRANSPORT SYSTEM PERMEASE PROTEIN APPB"/>
    <property type="match status" value="1"/>
</dbReference>
<sequence length="493" mass="55515">MRRYILTRLLKSIFAIFIVVAIVVTMVFTMIPRSNIFAKDTIINKLNGNQLYLYKMSTLSSLGYLSFYTQNEMCSIKSDKYDECKKVGSAESKRVFEEFVKKGYTLKTLDQGGDLDGQTVAFRDYKPYELIARYFGNLFFVDHLYRVNDPKNKNMKRYYSFGGNAGNWGLQCSGCTYKYQVYFNSQFPFIHQNVIALNFGKSYPTFSGVNTMEVIGSPQGKPKPFKQIMPSGKEMVSPILQGTCRYKYTVDELDKQKFNDNYADCMQANEAPSMIVTSYLFGILSLLIAYLIAIPAGIAMSRNKGKFQDKLGILYINLLIAIPSLAFIFLMKYLGFVIGMPDSFPQLGFGNVKSYVMPVVILGLLSTPGIMMWLRRYMIDQSNSDYVKFARAKGLSNREIFKNHILKNAIIPFVNGIPSSIILAISGSVITETVFAIPGMGKMLPDAITSANNTMVITLTFIFTSLSIFSVFLGDILMTLVDPRISLDSKKGE</sequence>
<evidence type="ECO:0000256" key="7">
    <source>
        <dbReference type="RuleBase" id="RU363032"/>
    </source>
</evidence>
<dbReference type="EMBL" id="CP118868">
    <property type="protein sequence ID" value="WEG35166.1"/>
    <property type="molecule type" value="Genomic_DNA"/>
</dbReference>
<evidence type="ECO:0000256" key="5">
    <source>
        <dbReference type="ARBA" id="ARBA00022989"/>
    </source>
</evidence>
<evidence type="ECO:0000256" key="1">
    <source>
        <dbReference type="ARBA" id="ARBA00004651"/>
    </source>
</evidence>
<dbReference type="Pfam" id="PF00528">
    <property type="entry name" value="BPD_transp_1"/>
    <property type="match status" value="1"/>
</dbReference>
<evidence type="ECO:0000256" key="3">
    <source>
        <dbReference type="ARBA" id="ARBA00022475"/>
    </source>
</evidence>
<keyword evidence="6 7" id="KW-0472">Membrane</keyword>
<feature type="transmembrane region" description="Helical" evidence="7">
    <location>
        <begin position="457"/>
        <end position="481"/>
    </location>
</feature>
<feature type="transmembrane region" description="Helical" evidence="7">
    <location>
        <begin position="312"/>
        <end position="335"/>
    </location>
</feature>
<keyword evidence="10" id="KW-1185">Reference proteome</keyword>
<organism evidence="9 10">
    <name type="scientific">Amygdalobacter indicium</name>
    <dbReference type="NCBI Taxonomy" id="3029272"/>
    <lineage>
        <taxon>Bacteria</taxon>
        <taxon>Bacillati</taxon>
        <taxon>Bacillota</taxon>
        <taxon>Clostridia</taxon>
        <taxon>Eubacteriales</taxon>
        <taxon>Oscillospiraceae</taxon>
        <taxon>Amygdalobacter</taxon>
    </lineage>
</organism>
<keyword evidence="3" id="KW-1003">Cell membrane</keyword>
<dbReference type="Gene3D" id="1.10.3720.10">
    <property type="entry name" value="MetI-like"/>
    <property type="match status" value="1"/>
</dbReference>
<evidence type="ECO:0000313" key="10">
    <source>
        <dbReference type="Proteomes" id="UP001220478"/>
    </source>
</evidence>
<evidence type="ECO:0000256" key="4">
    <source>
        <dbReference type="ARBA" id="ARBA00022692"/>
    </source>
</evidence>